<evidence type="ECO:0000256" key="1">
    <source>
        <dbReference type="ARBA" id="ARBA00023172"/>
    </source>
</evidence>
<evidence type="ECO:0000259" key="2">
    <source>
        <dbReference type="PROSITE" id="PS51898"/>
    </source>
</evidence>
<dbReference type="CDD" id="cd00397">
    <property type="entry name" value="DNA_BRE_C"/>
    <property type="match status" value="1"/>
</dbReference>
<protein>
    <submittedName>
        <fullName evidence="3">Phage integrase family protein</fullName>
    </submittedName>
</protein>
<organism evidence="3 4">
    <name type="scientific">Acinetobacter bouvetii</name>
    <dbReference type="NCBI Taxonomy" id="202951"/>
    <lineage>
        <taxon>Bacteria</taxon>
        <taxon>Pseudomonadati</taxon>
        <taxon>Pseudomonadota</taxon>
        <taxon>Gammaproteobacteria</taxon>
        <taxon>Moraxellales</taxon>
        <taxon>Moraxellaceae</taxon>
        <taxon>Acinetobacter</taxon>
    </lineage>
</organism>
<evidence type="ECO:0000313" key="4">
    <source>
        <dbReference type="Proteomes" id="UP000489961"/>
    </source>
</evidence>
<proteinExistence type="predicted"/>
<dbReference type="PROSITE" id="PS51898">
    <property type="entry name" value="TYR_RECOMBINASE"/>
    <property type="match status" value="1"/>
</dbReference>
<accession>A0A811GG20</accession>
<dbReference type="Pfam" id="PF00589">
    <property type="entry name" value="Phage_integrase"/>
    <property type="match status" value="1"/>
</dbReference>
<feature type="domain" description="Tyr recombinase" evidence="2">
    <location>
        <begin position="195"/>
        <end position="403"/>
    </location>
</feature>
<comment type="caution">
    <text evidence="3">The sequence shown here is derived from an EMBL/GenBank/DDBJ whole genome shotgun (WGS) entry which is preliminary data.</text>
</comment>
<dbReference type="InterPro" id="IPR011010">
    <property type="entry name" value="DNA_brk_join_enz"/>
</dbReference>
<dbReference type="EMBL" id="CADDTS010000048">
    <property type="protein sequence ID" value="CAB1221496.1"/>
    <property type="molecule type" value="Genomic_DNA"/>
</dbReference>
<dbReference type="InterPro" id="IPR002104">
    <property type="entry name" value="Integrase_catalytic"/>
</dbReference>
<dbReference type="RefSeq" id="WP_218947996.1">
    <property type="nucleotide sequence ID" value="NZ_CADDTS010000048.1"/>
</dbReference>
<keyword evidence="1" id="KW-0233">DNA recombination</keyword>
<dbReference type="Gene3D" id="1.10.443.10">
    <property type="entry name" value="Intergrase catalytic core"/>
    <property type="match status" value="1"/>
</dbReference>
<dbReference type="AlphaFoldDB" id="A0A811GG20"/>
<dbReference type="SUPFAM" id="SSF56349">
    <property type="entry name" value="DNA breaking-rejoining enzymes"/>
    <property type="match status" value="1"/>
</dbReference>
<dbReference type="InterPro" id="IPR013762">
    <property type="entry name" value="Integrase-like_cat_sf"/>
</dbReference>
<evidence type="ECO:0000313" key="3">
    <source>
        <dbReference type="EMBL" id="CAB1221496.1"/>
    </source>
</evidence>
<gene>
    <name evidence="3" type="ORF">SFB21_2834</name>
</gene>
<sequence>MNDKNIPQLSLDFEKNDDSPSDFIIFHDADLRLIESLHLPAIIRFYRADKFDSKFVQTSNDVWNFSYSGKKLHLNFSNFSTSEKKLAKFFLANYIQINTPSALEAKLQAYTFVIKSLKTRDLKLDYQNAKSLLVDLAKADNSTYYYHFKFLVKLLFLENFSCFDLDQEYELEFLERPKAFNSSLYYQQYEDTIDYPLISMIQQGFIKLNQAIKDDFQGIDKQTLLYSSILGLVYATGHRPVQLAKLSAEDIKIDTTRTTDHFHRYSILVPYAKQSRYVHEKIAVKLPEEVAKIIIAYIERFNLSPKDKLFDLGENSARFCSKAINTQLFDFASEEYKEAVLADEMIKQKYSFSDFRHHVGYSLAMAGASAEEIAYILGHSSIVTARHYIFSTPELAQIRAQALGKNSLYRQMIAMLLTGRLVYKKDWQQKKVLGNIGSKIHYDIGGCSYEDNCLFQPVRNCYGCMYFYPFIDANHNHILESIQSEINDLIKLSDGIGVSRNPLIRVHESTKFEIESVIARCALQKDDIYEQ</sequence>
<dbReference type="GO" id="GO:0015074">
    <property type="term" value="P:DNA integration"/>
    <property type="evidence" value="ECO:0007669"/>
    <property type="project" value="InterPro"/>
</dbReference>
<dbReference type="GO" id="GO:0003677">
    <property type="term" value="F:DNA binding"/>
    <property type="evidence" value="ECO:0007669"/>
    <property type="project" value="InterPro"/>
</dbReference>
<reference evidence="3 4" key="1">
    <citation type="submission" date="2020-02" db="EMBL/GenBank/DDBJ databases">
        <authorList>
            <person name="Chaudhuri R."/>
        </authorList>
    </citation>
    <scope>NUCLEOTIDE SEQUENCE [LARGE SCALE GENOMIC DNA]</scope>
    <source>
        <strain evidence="3">SFB21</strain>
    </source>
</reference>
<dbReference type="Proteomes" id="UP000489961">
    <property type="component" value="Unassembled WGS sequence"/>
</dbReference>
<name>A0A811GG20_9GAMM</name>
<dbReference type="GO" id="GO:0006310">
    <property type="term" value="P:DNA recombination"/>
    <property type="evidence" value="ECO:0007669"/>
    <property type="project" value="UniProtKB-KW"/>
</dbReference>